<evidence type="ECO:0000313" key="8">
    <source>
        <dbReference type="EMBL" id="PPR87791.1"/>
    </source>
</evidence>
<keyword evidence="3 6" id="KW-0812">Transmembrane</keyword>
<keyword evidence="4 6" id="KW-1133">Transmembrane helix</keyword>
<dbReference type="GO" id="GO:0005506">
    <property type="term" value="F:iron ion binding"/>
    <property type="evidence" value="ECO:0007669"/>
    <property type="project" value="InterPro"/>
</dbReference>
<dbReference type="InterPro" id="IPR006694">
    <property type="entry name" value="Fatty_acid_hydroxylase"/>
</dbReference>
<protein>
    <recommendedName>
        <fullName evidence="7">Fatty acid hydroxylase domain-containing protein</fullName>
    </recommendedName>
</protein>
<evidence type="ECO:0000256" key="6">
    <source>
        <dbReference type="SAM" id="Phobius"/>
    </source>
</evidence>
<evidence type="ECO:0000259" key="7">
    <source>
        <dbReference type="Pfam" id="PF04116"/>
    </source>
</evidence>
<feature type="domain" description="Fatty acid hydroxylase" evidence="7">
    <location>
        <begin position="100"/>
        <end position="233"/>
    </location>
</feature>
<dbReference type="Proteomes" id="UP000239757">
    <property type="component" value="Unassembled WGS sequence"/>
</dbReference>
<gene>
    <name evidence="8" type="ORF">GOBAR_AA32899</name>
</gene>
<dbReference type="PANTHER" id="PTHR11863">
    <property type="entry name" value="STEROL DESATURASE"/>
    <property type="match status" value="1"/>
</dbReference>
<evidence type="ECO:0000313" key="9">
    <source>
        <dbReference type="Proteomes" id="UP000239757"/>
    </source>
</evidence>
<dbReference type="GO" id="GO:0016020">
    <property type="term" value="C:membrane"/>
    <property type="evidence" value="ECO:0007669"/>
    <property type="project" value="UniProtKB-SubCell"/>
</dbReference>
<dbReference type="OrthoDB" id="408954at2759"/>
<proteinExistence type="inferred from homology"/>
<dbReference type="GO" id="GO:0016491">
    <property type="term" value="F:oxidoreductase activity"/>
    <property type="evidence" value="ECO:0007669"/>
    <property type="project" value="InterPro"/>
</dbReference>
<reference evidence="8 9" key="1">
    <citation type="submission" date="2015-01" db="EMBL/GenBank/DDBJ databases">
        <title>Genome of allotetraploid Gossypium barbadense reveals genomic plasticity and fiber elongation in cotton evolution.</title>
        <authorList>
            <person name="Chen X."/>
            <person name="Liu X."/>
            <person name="Zhao B."/>
            <person name="Zheng H."/>
            <person name="Hu Y."/>
            <person name="Lu G."/>
            <person name="Yang C."/>
            <person name="Chen J."/>
            <person name="Shan C."/>
            <person name="Zhang L."/>
            <person name="Zhou Y."/>
            <person name="Wang L."/>
            <person name="Guo W."/>
            <person name="Bai Y."/>
            <person name="Ruan J."/>
            <person name="Shangguan X."/>
            <person name="Mao Y."/>
            <person name="Jiang J."/>
            <person name="Zhu Y."/>
            <person name="Lei J."/>
            <person name="Kang H."/>
            <person name="Chen S."/>
            <person name="He X."/>
            <person name="Wang R."/>
            <person name="Wang Y."/>
            <person name="Chen J."/>
            <person name="Wang L."/>
            <person name="Yu S."/>
            <person name="Wang B."/>
            <person name="Wei J."/>
            <person name="Song S."/>
            <person name="Lu X."/>
            <person name="Gao Z."/>
            <person name="Gu W."/>
            <person name="Deng X."/>
            <person name="Ma D."/>
            <person name="Wang S."/>
            <person name="Liang W."/>
            <person name="Fang L."/>
            <person name="Cai C."/>
            <person name="Zhu X."/>
            <person name="Zhou B."/>
            <person name="Zhang Y."/>
            <person name="Chen Z."/>
            <person name="Xu S."/>
            <person name="Zhu R."/>
            <person name="Wang S."/>
            <person name="Zhang T."/>
            <person name="Zhao G."/>
        </authorList>
    </citation>
    <scope>NUCLEOTIDE SEQUENCE [LARGE SCALE GENOMIC DNA]</scope>
    <source>
        <strain evidence="9">cv. Xinhai21</strain>
        <tissue evidence="8">Leaf</tissue>
    </source>
</reference>
<dbReference type="InterPro" id="IPR050307">
    <property type="entry name" value="Sterol_Desaturase_Related"/>
</dbReference>
<name>A0A2P5W9Q4_GOSBA</name>
<evidence type="ECO:0000256" key="5">
    <source>
        <dbReference type="ARBA" id="ARBA00023136"/>
    </source>
</evidence>
<comment type="subcellular location">
    <subcellularLocation>
        <location evidence="1">Membrane</location>
    </subcellularLocation>
</comment>
<dbReference type="EMBL" id="KZ668470">
    <property type="protein sequence ID" value="PPR87791.1"/>
    <property type="molecule type" value="Genomic_DNA"/>
</dbReference>
<comment type="similarity">
    <text evidence="2">Belongs to the sterol desaturase family.</text>
</comment>
<feature type="transmembrane region" description="Helical" evidence="6">
    <location>
        <begin position="12"/>
        <end position="29"/>
    </location>
</feature>
<feature type="transmembrane region" description="Helical" evidence="6">
    <location>
        <begin position="55"/>
        <end position="75"/>
    </location>
</feature>
<evidence type="ECO:0000256" key="4">
    <source>
        <dbReference type="ARBA" id="ARBA00022989"/>
    </source>
</evidence>
<feature type="transmembrane region" description="Helical" evidence="6">
    <location>
        <begin position="95"/>
        <end position="117"/>
    </location>
</feature>
<dbReference type="AlphaFoldDB" id="A0A2P5W9Q4"/>
<dbReference type="Pfam" id="PF04116">
    <property type="entry name" value="FA_hydroxylase"/>
    <property type="match status" value="1"/>
</dbReference>
<evidence type="ECO:0000256" key="3">
    <source>
        <dbReference type="ARBA" id="ARBA00022692"/>
    </source>
</evidence>
<keyword evidence="5 6" id="KW-0472">Membrane</keyword>
<dbReference type="GO" id="GO:0008610">
    <property type="term" value="P:lipid biosynthetic process"/>
    <property type="evidence" value="ECO:0007669"/>
    <property type="project" value="InterPro"/>
</dbReference>
<organism evidence="8 9">
    <name type="scientific">Gossypium barbadense</name>
    <name type="common">Sea Island cotton</name>
    <name type="synonym">Hibiscus barbadensis</name>
    <dbReference type="NCBI Taxonomy" id="3634"/>
    <lineage>
        <taxon>Eukaryota</taxon>
        <taxon>Viridiplantae</taxon>
        <taxon>Streptophyta</taxon>
        <taxon>Embryophyta</taxon>
        <taxon>Tracheophyta</taxon>
        <taxon>Spermatophyta</taxon>
        <taxon>Magnoliopsida</taxon>
        <taxon>eudicotyledons</taxon>
        <taxon>Gunneridae</taxon>
        <taxon>Pentapetalae</taxon>
        <taxon>rosids</taxon>
        <taxon>malvids</taxon>
        <taxon>Malvales</taxon>
        <taxon>Malvaceae</taxon>
        <taxon>Malvoideae</taxon>
        <taxon>Gossypium</taxon>
    </lineage>
</organism>
<sequence length="288" mass="33206">MAFVTSEELLATLVPIAVYWIYSGMYVMFESRFEKYKLHSKKEEEEKNLVSRKEVFKAVLCHQVMSIAINLFTYAVTREKDGEASPKKSLTLLLLAKQLVIAMVVIDTWSFFVHWYLHQNKFLYKHLHVPHHRLVVPYSFGGQYMHPIEGFLDTMGGTLAVLLSGMSPRTAMFFSSFTILKLVDDHCGMKLPGNPFYLFFNNNSAYHDVHHQLYGTKYNFSVYFDIWDRILGTYMPYSLEKRPDGGLEMYANSQLESDQIELSEAASFCNIGQIAAGGSWRCWKPVPE</sequence>
<evidence type="ECO:0000256" key="1">
    <source>
        <dbReference type="ARBA" id="ARBA00004370"/>
    </source>
</evidence>
<evidence type="ECO:0000256" key="2">
    <source>
        <dbReference type="ARBA" id="ARBA00009324"/>
    </source>
</evidence>
<accession>A0A2P5W9Q4</accession>